<feature type="binding site" evidence="12">
    <location>
        <position position="159"/>
    </location>
    <ligand>
        <name>ATP</name>
        <dbReference type="ChEBI" id="CHEBI:30616"/>
    </ligand>
</feature>
<dbReference type="InterPro" id="IPR015329">
    <property type="entry name" value="tRNA_NucTransf2"/>
</dbReference>
<protein>
    <recommendedName>
        <fullName evidence="12">CCA-adding enzyme</fullName>
        <ecNumber evidence="12">2.7.7.72</ecNumber>
    </recommendedName>
    <alternativeName>
        <fullName evidence="12">CCA tRNA nucleotidyltransferase</fullName>
    </alternativeName>
    <alternativeName>
        <fullName evidence="12">tRNA CCA-pyrophosphorylase</fullName>
    </alternativeName>
    <alternativeName>
        <fullName evidence="12">tRNA adenylyl-/cytidylyl- transferase</fullName>
    </alternativeName>
    <alternativeName>
        <fullName evidence="12">tRNA nucleotidyltransferase</fullName>
    </alternativeName>
    <alternativeName>
        <fullName evidence="12">tRNA-NT</fullName>
    </alternativeName>
</protein>
<dbReference type="GO" id="GO:0000287">
    <property type="term" value="F:magnesium ion binding"/>
    <property type="evidence" value="ECO:0007669"/>
    <property type="project" value="UniProtKB-UniRule"/>
</dbReference>
<dbReference type="SUPFAM" id="SSF81301">
    <property type="entry name" value="Nucleotidyltransferase"/>
    <property type="match status" value="1"/>
</dbReference>
<dbReference type="SUPFAM" id="SSF81631">
    <property type="entry name" value="PAP/OAS1 substrate-binding domain"/>
    <property type="match status" value="1"/>
</dbReference>
<keyword evidence="8 12" id="KW-0460">Magnesium</keyword>
<evidence type="ECO:0000256" key="2">
    <source>
        <dbReference type="ARBA" id="ARBA00022694"/>
    </source>
</evidence>
<feature type="binding site" evidence="12">
    <location>
        <position position="116"/>
    </location>
    <ligand>
        <name>Mg(2+)</name>
        <dbReference type="ChEBI" id="CHEBI:18420"/>
    </ligand>
</feature>
<dbReference type="AlphaFoldDB" id="A0A2H4U669"/>
<accession>A0A2H4U669</accession>
<comment type="cofactor">
    <cofactor evidence="12">
        <name>Mg(2+)</name>
        <dbReference type="ChEBI" id="CHEBI:18420"/>
    </cofactor>
</comment>
<dbReference type="GO" id="GO:0005524">
    <property type="term" value="F:ATP binding"/>
    <property type="evidence" value="ECO:0007669"/>
    <property type="project" value="UniProtKB-UniRule"/>
</dbReference>
<evidence type="ECO:0000259" key="15">
    <source>
        <dbReference type="Pfam" id="PF21133"/>
    </source>
</evidence>
<evidence type="ECO:0000256" key="11">
    <source>
        <dbReference type="ARBA" id="ARBA00048696"/>
    </source>
</evidence>
<comment type="miscellaneous">
    <text evidence="12">A single active site specifically recognizes both ATP and CTP and is responsible for their addition.</text>
</comment>
<proteinExistence type="inferred from homology"/>
<dbReference type="Proteomes" id="UP000232133">
    <property type="component" value="Chromosome"/>
</dbReference>
<evidence type="ECO:0000259" key="13">
    <source>
        <dbReference type="Pfam" id="PF01909"/>
    </source>
</evidence>
<feature type="binding site" evidence="12">
    <location>
        <position position="168"/>
    </location>
    <ligand>
        <name>CTP</name>
        <dbReference type="ChEBI" id="CHEBI:37563"/>
    </ligand>
</feature>
<dbReference type="PROSITE" id="PS50152">
    <property type="entry name" value="25A_SYNTH_3"/>
    <property type="match status" value="1"/>
</dbReference>
<evidence type="ECO:0000259" key="14">
    <source>
        <dbReference type="Pfam" id="PF09249"/>
    </source>
</evidence>
<dbReference type="Gene3D" id="3.30.70.590">
    <property type="entry name" value="Poly(A) polymerase predicted RNA binding domain"/>
    <property type="match status" value="1"/>
</dbReference>
<dbReference type="Gene3D" id="3.30.460.10">
    <property type="entry name" value="Beta Polymerase, domain 2"/>
    <property type="match status" value="1"/>
</dbReference>
<dbReference type="InterPro" id="IPR011068">
    <property type="entry name" value="NuclTrfase_I-like_C"/>
</dbReference>
<dbReference type="EC" id="2.7.7.72" evidence="12"/>
<evidence type="ECO:0000256" key="12">
    <source>
        <dbReference type="HAMAP-Rule" id="MF_01264"/>
    </source>
</evidence>
<evidence type="ECO:0000256" key="10">
    <source>
        <dbReference type="ARBA" id="ARBA00047518"/>
    </source>
</evidence>
<dbReference type="Pfam" id="PF21133">
    <property type="entry name" value="CAA_C"/>
    <property type="match status" value="1"/>
</dbReference>
<dbReference type="GeneID" id="35118488"/>
<evidence type="ECO:0000256" key="4">
    <source>
        <dbReference type="ARBA" id="ARBA00022723"/>
    </source>
</evidence>
<dbReference type="InterPro" id="IPR043519">
    <property type="entry name" value="NT_sf"/>
</dbReference>
<feature type="binding site" evidence="12">
    <location>
        <position position="159"/>
    </location>
    <ligand>
        <name>CTP</name>
        <dbReference type="ChEBI" id="CHEBI:37563"/>
    </ligand>
</feature>
<dbReference type="GO" id="GO:0070733">
    <property type="term" value="F:AMPylase activity"/>
    <property type="evidence" value="ECO:0007669"/>
    <property type="project" value="UniProtKB-EC"/>
</dbReference>
<dbReference type="EMBL" id="CP017803">
    <property type="protein sequence ID" value="ATZ59617.1"/>
    <property type="molecule type" value="Genomic_DNA"/>
</dbReference>
<feature type="binding site" evidence="12">
    <location>
        <position position="139"/>
    </location>
    <ligand>
        <name>ATP</name>
        <dbReference type="ChEBI" id="CHEBI:30616"/>
    </ligand>
</feature>
<keyword evidence="5 12" id="KW-0547">Nucleotide-binding</keyword>
<feature type="binding site" evidence="12">
    <location>
        <position position="168"/>
    </location>
    <ligand>
        <name>ATP</name>
        <dbReference type="ChEBI" id="CHEBI:30616"/>
    </ligand>
</feature>
<comment type="catalytic activity">
    <reaction evidence="12">
        <text>a tRNA with a 3' CCA end + 2 CTP + ATP = a tRNA with a 3' CCACCA end + 3 diphosphate</text>
        <dbReference type="Rhea" id="RHEA:76235"/>
        <dbReference type="Rhea" id="RHEA-COMP:10468"/>
        <dbReference type="Rhea" id="RHEA-COMP:18655"/>
        <dbReference type="ChEBI" id="CHEBI:30616"/>
        <dbReference type="ChEBI" id="CHEBI:33019"/>
        <dbReference type="ChEBI" id="CHEBI:37563"/>
        <dbReference type="ChEBI" id="CHEBI:83071"/>
        <dbReference type="ChEBI" id="CHEBI:195187"/>
    </reaction>
</comment>
<evidence type="ECO:0000256" key="7">
    <source>
        <dbReference type="ARBA" id="ARBA00022840"/>
    </source>
</evidence>
<dbReference type="NCBIfam" id="TIGR03671">
    <property type="entry name" value="cca_archaeal"/>
    <property type="match status" value="1"/>
</dbReference>
<dbReference type="Pfam" id="PF09249">
    <property type="entry name" value="tRNA_NucTransf2"/>
    <property type="match status" value="1"/>
</dbReference>
<evidence type="ECO:0000256" key="5">
    <source>
        <dbReference type="ARBA" id="ARBA00022741"/>
    </source>
</evidence>
<comment type="similarity">
    <text evidence="12">Belongs to the tRNA nucleotidyltransferase/poly(A) polymerase family. Archaeal CCA-adding enzyme subfamily.</text>
</comment>
<organism evidence="16 17">
    <name type="scientific">Methanobrevibacter smithii</name>
    <dbReference type="NCBI Taxonomy" id="2173"/>
    <lineage>
        <taxon>Archaea</taxon>
        <taxon>Methanobacteriati</taxon>
        <taxon>Methanobacteriota</taxon>
        <taxon>Methanomada group</taxon>
        <taxon>Methanobacteria</taxon>
        <taxon>Methanobacteriales</taxon>
        <taxon>Methanobacteriaceae</taxon>
        <taxon>Methanobrevibacter</taxon>
    </lineage>
</organism>
<reference evidence="16 17" key="1">
    <citation type="submission" date="2016-10" db="EMBL/GenBank/DDBJ databases">
        <authorList>
            <person name="Varghese N."/>
        </authorList>
    </citation>
    <scope>NUCLEOTIDE SEQUENCE [LARGE SCALE GENOMIC DNA]</scope>
    <source>
        <strain evidence="16 17">KB11</strain>
    </source>
</reference>
<keyword evidence="6 12" id="KW-0692">RNA repair</keyword>
<dbReference type="PIRSF" id="PIRSF005335">
    <property type="entry name" value="CCA_arch"/>
    <property type="match status" value="1"/>
</dbReference>
<gene>
    <name evidence="12" type="primary">cca</name>
    <name evidence="16" type="ORF">BK798_03885</name>
</gene>
<evidence type="ECO:0000256" key="9">
    <source>
        <dbReference type="ARBA" id="ARBA00022884"/>
    </source>
</evidence>
<dbReference type="CDD" id="cd05400">
    <property type="entry name" value="NT_2-5OAS_ClassI-CCAase"/>
    <property type="match status" value="1"/>
</dbReference>
<dbReference type="InterPro" id="IPR006116">
    <property type="entry name" value="NT_2-5OAS_ClassI-CCAase"/>
</dbReference>
<name>A0A2H4U669_METSM</name>
<feature type="domain" description="Polymerase nucleotidyl transferase" evidence="13">
    <location>
        <begin position="31"/>
        <end position="139"/>
    </location>
</feature>
<keyword evidence="9 12" id="KW-0694">RNA-binding</keyword>
<feature type="binding site" evidence="12">
    <location>
        <position position="139"/>
    </location>
    <ligand>
        <name>CTP</name>
        <dbReference type="ChEBI" id="CHEBI:37563"/>
    </ligand>
</feature>
<dbReference type="GO" id="GO:0160016">
    <property type="term" value="F:CCACCA tRNA nucleotidyltransferase activity"/>
    <property type="evidence" value="ECO:0007669"/>
    <property type="project" value="RHEA"/>
</dbReference>
<comment type="catalytic activity">
    <reaction evidence="11">
        <text>L-tyrosyl-[protein] + ATP = O-(5'-adenylyl)-L-tyrosyl-[protein] + diphosphate</text>
        <dbReference type="Rhea" id="RHEA:54288"/>
        <dbReference type="Rhea" id="RHEA-COMP:10136"/>
        <dbReference type="Rhea" id="RHEA-COMP:13846"/>
        <dbReference type="ChEBI" id="CHEBI:30616"/>
        <dbReference type="ChEBI" id="CHEBI:33019"/>
        <dbReference type="ChEBI" id="CHEBI:46858"/>
        <dbReference type="ChEBI" id="CHEBI:83624"/>
        <dbReference type="EC" id="2.7.7.108"/>
    </reaction>
</comment>
<comment type="catalytic activity">
    <reaction evidence="12">
        <text>a tRNA precursor + 2 CTP + ATP = a tRNA with a 3' CCA end + 3 diphosphate</text>
        <dbReference type="Rhea" id="RHEA:14433"/>
        <dbReference type="Rhea" id="RHEA-COMP:10465"/>
        <dbReference type="Rhea" id="RHEA-COMP:10468"/>
        <dbReference type="ChEBI" id="CHEBI:30616"/>
        <dbReference type="ChEBI" id="CHEBI:33019"/>
        <dbReference type="ChEBI" id="CHEBI:37563"/>
        <dbReference type="ChEBI" id="CHEBI:74896"/>
        <dbReference type="ChEBI" id="CHEBI:83071"/>
        <dbReference type="EC" id="2.7.7.72"/>
    </reaction>
</comment>
<keyword evidence="1 12" id="KW-0808">Transferase</keyword>
<evidence type="ECO:0000313" key="17">
    <source>
        <dbReference type="Proteomes" id="UP000232133"/>
    </source>
</evidence>
<dbReference type="InterPro" id="IPR048833">
    <property type="entry name" value="CAA_C"/>
</dbReference>
<evidence type="ECO:0000313" key="16">
    <source>
        <dbReference type="EMBL" id="ATZ59617.1"/>
    </source>
</evidence>
<comment type="function">
    <text evidence="12">Catalyzes the addition and repair of the essential 3'-terminal CCA sequence in tRNAs without using a nucleic acid template. Adds these three nucleotides in the order of C, C, and A to the tRNA nucleotide-73, using CTP and ATP as substrates and producing inorganic pyrophosphate. tRNA 3'-terminal CCA addition is required both for tRNA processing and repair. Also involved in tRNA surveillance by mediating tandem CCA addition to generate a CCACCA at the 3' terminus of unstable tRNAs. While stable tRNAs receive only 3'-terminal CCA, unstable tRNAs are marked with CCACCA and rapidly degraded.</text>
</comment>
<feature type="binding site" evidence="12">
    <location>
        <position position="63"/>
    </location>
    <ligand>
        <name>Mg(2+)</name>
        <dbReference type="ChEBI" id="CHEBI:18420"/>
    </ligand>
</feature>
<dbReference type="Gene3D" id="1.10.1410.30">
    <property type="entry name" value="CCA tRNA nucleotidyltransferase, domain 2"/>
    <property type="match status" value="1"/>
</dbReference>
<feature type="binding site" evidence="12">
    <location>
        <position position="61"/>
    </location>
    <ligand>
        <name>Mg(2+)</name>
        <dbReference type="ChEBI" id="CHEBI:18420"/>
    </ligand>
</feature>
<feature type="domain" description="tRNA nucleotidyltransferase substrate binding" evidence="14">
    <location>
        <begin position="153"/>
        <end position="264"/>
    </location>
</feature>
<dbReference type="RefSeq" id="WP_100815406.1">
    <property type="nucleotide sequence ID" value="NZ_CP017803.1"/>
</dbReference>
<dbReference type="GO" id="GO:0042245">
    <property type="term" value="P:RNA repair"/>
    <property type="evidence" value="ECO:0007669"/>
    <property type="project" value="UniProtKB-KW"/>
</dbReference>
<feature type="binding site" evidence="12">
    <location>
        <position position="49"/>
    </location>
    <ligand>
        <name>CTP</name>
        <dbReference type="ChEBI" id="CHEBI:37563"/>
    </ligand>
</feature>
<evidence type="ECO:0000256" key="1">
    <source>
        <dbReference type="ARBA" id="ARBA00022679"/>
    </source>
</evidence>
<dbReference type="Gene3D" id="3.30.70.1550">
    <property type="entry name" value="Archaeal tRNA CCA-adding enzyme catalytic domain"/>
    <property type="match status" value="1"/>
</dbReference>
<keyword evidence="3 12" id="KW-0548">Nucleotidyltransferase</keyword>
<comment type="catalytic activity">
    <reaction evidence="10">
        <text>O-(5'-adenylyl)-L-tyrosyl-[protein] + ATP = O-[5'-(adenylyl-(5'-&gt;3')-adenylyl)]-L-tyrosyl-[protein] + diphosphate</text>
        <dbReference type="Rhea" id="RHEA:66528"/>
        <dbReference type="Rhea" id="RHEA-COMP:13846"/>
        <dbReference type="Rhea" id="RHEA-COMP:17046"/>
        <dbReference type="ChEBI" id="CHEBI:30616"/>
        <dbReference type="ChEBI" id="CHEBI:33019"/>
        <dbReference type="ChEBI" id="CHEBI:83624"/>
        <dbReference type="ChEBI" id="CHEBI:167160"/>
    </reaction>
</comment>
<keyword evidence="4 12" id="KW-0479">Metal-binding</keyword>
<dbReference type="GO" id="GO:0001680">
    <property type="term" value="P:tRNA 3'-terminal CCA addition"/>
    <property type="evidence" value="ECO:0007669"/>
    <property type="project" value="UniProtKB-UniRule"/>
</dbReference>
<feature type="binding site" evidence="12">
    <location>
        <position position="52"/>
    </location>
    <ligand>
        <name>CTP</name>
        <dbReference type="ChEBI" id="CHEBI:37563"/>
    </ligand>
</feature>
<sequence>MDYKQILNEIKPSKEESREILKTSDKLISYLNEVCKDEGITAHVSLVGSVAKKTYLSGKSDIDIFISFPLDMDVAQLKKTGLYLGYKCSDYFNGDASEHYASHPYVTSQINGFEVDFVPCYKIEDGSQLKSAVDRTILHTKYIKSHLKQDQNEEVLLLKRFMDMTGTYGSEFKVGGFAGYLCELLILKYGTFENTLKEASKWRYGYTVDLEGYGTAALFNDPLIVIDPTDMNRNVGAALRLDKMAEFIQSARNYLASNNKKEYFYPVANKFAKDEILEEFQKRGSDVIAVKFNIPDIPLDTLHPQLRKTTESLAEKLNDEDFSVYQSDYWSDEENTAVLLFEMTVSRLNNTKIHYGPKVFVKRGSQNFIDKHGIENCYILDDFVVSKISREFVTASDFINYVLSYENISLIKVGKNLLDNIITSYELLSLDDLDLSNKSFVTFLDDFLNPNKYLFR</sequence>
<dbReference type="InterPro" id="IPR042090">
    <property type="entry name" value="CCA_tRNA_nucleotrans_2"/>
</dbReference>
<feature type="binding site" evidence="12">
    <location>
        <position position="49"/>
    </location>
    <ligand>
        <name>ATP</name>
        <dbReference type="ChEBI" id="CHEBI:30616"/>
    </ligand>
</feature>
<evidence type="ECO:0000256" key="3">
    <source>
        <dbReference type="ARBA" id="ARBA00022695"/>
    </source>
</evidence>
<evidence type="ECO:0000256" key="8">
    <source>
        <dbReference type="ARBA" id="ARBA00022842"/>
    </source>
</evidence>
<dbReference type="InterPro" id="IPR008229">
    <property type="entry name" value="CCA-adding_arc"/>
</dbReference>
<dbReference type="GO" id="GO:0000049">
    <property type="term" value="F:tRNA binding"/>
    <property type="evidence" value="ECO:0007669"/>
    <property type="project" value="UniProtKB-UniRule"/>
</dbReference>
<comment type="subunit">
    <text evidence="12">Homodimer.</text>
</comment>
<dbReference type="PANTHER" id="PTHR39643:SF1">
    <property type="entry name" value="CCA-ADDING ENZYME"/>
    <property type="match status" value="1"/>
</dbReference>
<feature type="binding site" evidence="12">
    <location>
        <position position="52"/>
    </location>
    <ligand>
        <name>ATP</name>
        <dbReference type="ChEBI" id="CHEBI:30616"/>
    </ligand>
</feature>
<feature type="domain" description="CCA-adding enzyme C-terminal" evidence="15">
    <location>
        <begin position="283"/>
        <end position="429"/>
    </location>
</feature>
<dbReference type="PANTHER" id="PTHR39643">
    <property type="entry name" value="CCA-ADDING ENZYME"/>
    <property type="match status" value="1"/>
</dbReference>
<dbReference type="GO" id="GO:0004810">
    <property type="term" value="F:CCA tRNA nucleotidyltransferase activity"/>
    <property type="evidence" value="ECO:0007669"/>
    <property type="project" value="UniProtKB-UniRule"/>
</dbReference>
<keyword evidence="2 12" id="KW-0819">tRNA processing</keyword>
<evidence type="ECO:0000256" key="6">
    <source>
        <dbReference type="ARBA" id="ARBA00022800"/>
    </source>
</evidence>
<keyword evidence="7 12" id="KW-0067">ATP-binding</keyword>
<dbReference type="InterPro" id="IPR002934">
    <property type="entry name" value="Polymerase_NTP_transf_dom"/>
</dbReference>
<dbReference type="SUPFAM" id="SSF55003">
    <property type="entry name" value="PAP/Archaeal CCA-adding enzyme, C-terminal domain"/>
    <property type="match status" value="1"/>
</dbReference>
<dbReference type="HAMAP" id="MF_01264">
    <property type="entry name" value="CCA_arch"/>
    <property type="match status" value="1"/>
</dbReference>
<dbReference type="Pfam" id="PF01909">
    <property type="entry name" value="NTP_transf_2"/>
    <property type="match status" value="1"/>
</dbReference>